<dbReference type="Proteomes" id="UP001642409">
    <property type="component" value="Unassembled WGS sequence"/>
</dbReference>
<comment type="caution">
    <text evidence="3">The sequence shown here is derived from an EMBL/GenBank/DDBJ whole genome shotgun (WGS) entry which is preliminary data.</text>
</comment>
<dbReference type="SUPFAM" id="SSF52540">
    <property type="entry name" value="P-loop containing nucleoside triphosphate hydrolases"/>
    <property type="match status" value="1"/>
</dbReference>
<gene>
    <name evidence="4" type="ORF">HINF_LOCUS13081</name>
    <name evidence="3" type="ORF">HINF_LOCUS29591</name>
</gene>
<accession>A0AA86PNQ7</accession>
<evidence type="ECO:0000313" key="3">
    <source>
        <dbReference type="EMBL" id="CAI9941946.1"/>
    </source>
</evidence>
<dbReference type="Gene3D" id="3.40.50.300">
    <property type="entry name" value="P-loop containing nucleotide triphosphate hydrolases"/>
    <property type="match status" value="1"/>
</dbReference>
<feature type="coiled-coil region" evidence="1">
    <location>
        <begin position="367"/>
        <end position="394"/>
    </location>
</feature>
<dbReference type="InterPro" id="IPR027417">
    <property type="entry name" value="P-loop_NTPase"/>
</dbReference>
<evidence type="ECO:0000259" key="2">
    <source>
        <dbReference type="Pfam" id="PF16575"/>
    </source>
</evidence>
<sequence length="628" mass="71678">MGICCSSNENTSPQKRIDVDVKQNTMIISDDDTSDLEVAKLVKNLTNGLSEGDVSKYMEAVVKLQDILSGNLIKCNNPVKHFADIMLYLSGTDAQGIDAWKKREIAEVAEKMIHRVYLSNKEKGILVAKATKEDWLEKISITENLINNKLIHQNGLEFELDCMRAGINVLSQSKHDIKDQVVSLITQIIKASISAVKGDYSGLIVLGKDMLKLLINYCGDKRNEIWYLKVMAMSYTYGLSAINQEMLGQVIQIVNQSIKSDWHVCYAGLHSISKAIDANKLNLTEAINTIEKFAQLEHITHCWRLREKVAQICIEQAANKQYGDRFAKILLNLQIKEKNSEVKKTLQNPEYIKQVKERLQKVWKSNQASEEAMLKKQQEQLIKIQQQLNTAISNNDQESVQRYQLQFAEQQQQQKQTVDSLKELSNILGVQIYFIDDISKQMSLLTSASPSNFDSLAVQSQVQKTVSAWSDDLSNYRPVQCSTNQAPQLDLYNEVQNFIKSGGSQMLVQGQKQSGKSTFCKYLTQELLKQGIVPVYVDLNTCRNKTNIIQETLNEMDVDIEEFKNVQFLLIIDGYEKMNELVDVYKANHFEKWKCQVLFTCQSEFLENKDYQKYFAGEGDLKEVQIMM</sequence>
<dbReference type="InterPro" id="IPR032319">
    <property type="entry name" value="CLP1_P"/>
</dbReference>
<dbReference type="Pfam" id="PF16575">
    <property type="entry name" value="CLP1_P"/>
    <property type="match status" value="1"/>
</dbReference>
<dbReference type="EMBL" id="CAXDID020000030">
    <property type="protein sequence ID" value="CAL5993471.1"/>
    <property type="molecule type" value="Genomic_DNA"/>
</dbReference>
<feature type="domain" description="Clp1 P-loop" evidence="2">
    <location>
        <begin position="510"/>
        <end position="541"/>
    </location>
</feature>
<organism evidence="3">
    <name type="scientific">Hexamita inflata</name>
    <dbReference type="NCBI Taxonomy" id="28002"/>
    <lineage>
        <taxon>Eukaryota</taxon>
        <taxon>Metamonada</taxon>
        <taxon>Diplomonadida</taxon>
        <taxon>Hexamitidae</taxon>
        <taxon>Hexamitinae</taxon>
        <taxon>Hexamita</taxon>
    </lineage>
</organism>
<protein>
    <submittedName>
        <fullName evidence="3">Pentapeptide repeats-containing protein</fullName>
    </submittedName>
    <submittedName>
        <fullName evidence="4">Pentapeptide_repeats-containing protein</fullName>
    </submittedName>
</protein>
<keyword evidence="5" id="KW-1185">Reference proteome</keyword>
<evidence type="ECO:0000256" key="1">
    <source>
        <dbReference type="SAM" id="Coils"/>
    </source>
</evidence>
<evidence type="ECO:0000313" key="5">
    <source>
        <dbReference type="Proteomes" id="UP001642409"/>
    </source>
</evidence>
<dbReference type="EMBL" id="CATOUU010000697">
    <property type="protein sequence ID" value="CAI9941946.1"/>
    <property type="molecule type" value="Genomic_DNA"/>
</dbReference>
<dbReference type="AlphaFoldDB" id="A0AA86PNQ7"/>
<reference evidence="4 5" key="2">
    <citation type="submission" date="2024-07" db="EMBL/GenBank/DDBJ databases">
        <authorList>
            <person name="Akdeniz Z."/>
        </authorList>
    </citation>
    <scope>NUCLEOTIDE SEQUENCE [LARGE SCALE GENOMIC DNA]</scope>
</reference>
<evidence type="ECO:0000313" key="4">
    <source>
        <dbReference type="EMBL" id="CAL5993471.1"/>
    </source>
</evidence>
<name>A0AA86PNQ7_9EUKA</name>
<reference evidence="3" key="1">
    <citation type="submission" date="2023-06" db="EMBL/GenBank/DDBJ databases">
        <authorList>
            <person name="Kurt Z."/>
        </authorList>
    </citation>
    <scope>NUCLEOTIDE SEQUENCE</scope>
</reference>
<proteinExistence type="predicted"/>
<keyword evidence="1" id="KW-0175">Coiled coil</keyword>